<evidence type="ECO:0000313" key="1">
    <source>
        <dbReference type="EMBL" id="GAA0938012.1"/>
    </source>
</evidence>
<organism evidence="1 2">
    <name type="scientific">Actinocorallia libanotica</name>
    <dbReference type="NCBI Taxonomy" id="46162"/>
    <lineage>
        <taxon>Bacteria</taxon>
        <taxon>Bacillati</taxon>
        <taxon>Actinomycetota</taxon>
        <taxon>Actinomycetes</taxon>
        <taxon>Streptosporangiales</taxon>
        <taxon>Thermomonosporaceae</taxon>
        <taxon>Actinocorallia</taxon>
    </lineage>
</organism>
<gene>
    <name evidence="1" type="ORF">GCM10009550_05310</name>
</gene>
<protein>
    <recommendedName>
        <fullName evidence="3">CDP-glycerol:poly(Glycerophosphate) glycerophosphotransferase</fullName>
    </recommendedName>
</protein>
<accession>A0ABN1Q6Y7</accession>
<comment type="caution">
    <text evidence="1">The sequence shown here is derived from an EMBL/GenBank/DDBJ whole genome shotgun (WGS) entry which is preliminary data.</text>
</comment>
<dbReference type="EMBL" id="BAAAHH010000001">
    <property type="protein sequence ID" value="GAA0938012.1"/>
    <property type="molecule type" value="Genomic_DNA"/>
</dbReference>
<reference evidence="1 2" key="1">
    <citation type="journal article" date="2019" name="Int. J. Syst. Evol. Microbiol.">
        <title>The Global Catalogue of Microorganisms (GCM) 10K type strain sequencing project: providing services to taxonomists for standard genome sequencing and annotation.</title>
        <authorList>
            <consortium name="The Broad Institute Genomics Platform"/>
            <consortium name="The Broad Institute Genome Sequencing Center for Infectious Disease"/>
            <person name="Wu L."/>
            <person name="Ma J."/>
        </authorList>
    </citation>
    <scope>NUCLEOTIDE SEQUENCE [LARGE SCALE GENOMIC DNA]</scope>
    <source>
        <strain evidence="1 2">JCM 10696</strain>
    </source>
</reference>
<dbReference type="Proteomes" id="UP001500665">
    <property type="component" value="Unassembled WGS sequence"/>
</dbReference>
<evidence type="ECO:0000313" key="2">
    <source>
        <dbReference type="Proteomes" id="UP001500665"/>
    </source>
</evidence>
<name>A0ABN1Q6Y7_9ACTN</name>
<sequence>MGESWRRGPFGPGAERGATIPVAKRILVVFHHLTAVNRLADVLTLIERDHRVQVVCTVVPSAVLAEGAARHLRGSGAVGIPWAQAVNTRFDLAVAAGYGELEALHAPVVIVPHGVGPSMLSRQWEGHGPVTARPAAGLRPETLVGGGRVIPSLLAAARDSHRDRLLRYCPELAPVVRVTGDPALDRMLAGGRLRETYREALGVRPGRRLVVVSSTWGPRSLLGRHPDLPARLAAALPEATHRVVMAVHPAVWAWHGRHQVLAWLEGAFQAGLAVLPPEEGWSAALVAADEVVGDFGSVTCYAAALGLPVTLAAFPDTDVVPGEPGELLGREAARLDPDAAVLLPDARLAGRTVPGMPERLTSRPGASARLLRRAMYELIGLPEPECEARFPAPAVPRPIGTGLLR</sequence>
<dbReference type="SUPFAM" id="SSF53756">
    <property type="entry name" value="UDP-Glycosyltransferase/glycogen phosphorylase"/>
    <property type="match status" value="1"/>
</dbReference>
<evidence type="ECO:0008006" key="3">
    <source>
        <dbReference type="Google" id="ProtNLM"/>
    </source>
</evidence>
<keyword evidence="2" id="KW-1185">Reference proteome</keyword>
<proteinExistence type="predicted"/>